<keyword evidence="3" id="KW-0804">Transcription</keyword>
<protein>
    <submittedName>
        <fullName evidence="6">TetR family transcriptional regulator</fullName>
    </submittedName>
</protein>
<evidence type="ECO:0000256" key="2">
    <source>
        <dbReference type="ARBA" id="ARBA00023125"/>
    </source>
</evidence>
<dbReference type="InterPro" id="IPR050109">
    <property type="entry name" value="HTH-type_TetR-like_transc_reg"/>
</dbReference>
<feature type="domain" description="HTH tetR-type" evidence="5">
    <location>
        <begin position="3"/>
        <end position="63"/>
    </location>
</feature>
<dbReference type="PANTHER" id="PTHR30055:SF234">
    <property type="entry name" value="HTH-TYPE TRANSCRIPTIONAL REGULATOR BETI"/>
    <property type="match status" value="1"/>
</dbReference>
<feature type="DNA-binding region" description="H-T-H motif" evidence="4">
    <location>
        <begin position="26"/>
        <end position="45"/>
    </location>
</feature>
<keyword evidence="1" id="KW-0805">Transcription regulation</keyword>
<proteinExistence type="predicted"/>
<evidence type="ECO:0000256" key="4">
    <source>
        <dbReference type="PROSITE-ProRule" id="PRU00335"/>
    </source>
</evidence>
<dbReference type="GO" id="GO:0003700">
    <property type="term" value="F:DNA-binding transcription factor activity"/>
    <property type="evidence" value="ECO:0007669"/>
    <property type="project" value="TreeGrafter"/>
</dbReference>
<reference evidence="6 7" key="2">
    <citation type="submission" date="2014-10" db="EMBL/GenBank/DDBJ databases">
        <title>Paracoccus sanguinis sp. nov., isolated from clinical specimens of New York State patients.</title>
        <authorList>
            <person name="Mingle L.A."/>
            <person name="Cole J.A."/>
            <person name="Lapierre P."/>
            <person name="Musser K.A."/>
        </authorList>
    </citation>
    <scope>NUCLEOTIDE SEQUENCE [LARGE SCALE GENOMIC DNA]</scope>
    <source>
        <strain evidence="6 7">5503</strain>
    </source>
</reference>
<dbReference type="RefSeq" id="WP_036706857.1">
    <property type="nucleotide sequence ID" value="NZ_JRKQ01000004.1"/>
</dbReference>
<organism evidence="6 7">
    <name type="scientific">Paracoccus sanguinis</name>
    <dbReference type="NCBI Taxonomy" id="1545044"/>
    <lineage>
        <taxon>Bacteria</taxon>
        <taxon>Pseudomonadati</taxon>
        <taxon>Pseudomonadota</taxon>
        <taxon>Alphaproteobacteria</taxon>
        <taxon>Rhodobacterales</taxon>
        <taxon>Paracoccaceae</taxon>
        <taxon>Paracoccus</taxon>
    </lineage>
</organism>
<dbReference type="GO" id="GO:0000976">
    <property type="term" value="F:transcription cis-regulatory region binding"/>
    <property type="evidence" value="ECO:0007669"/>
    <property type="project" value="TreeGrafter"/>
</dbReference>
<comment type="caution">
    <text evidence="6">The sequence shown here is derived from an EMBL/GenBank/DDBJ whole genome shotgun (WGS) entry which is preliminary data.</text>
</comment>
<reference evidence="6 7" key="1">
    <citation type="submission" date="2014-09" db="EMBL/GenBank/DDBJ databases">
        <authorList>
            <person name="McGinnis J.M."/>
            <person name="Wolfgang W.J."/>
        </authorList>
    </citation>
    <scope>NUCLEOTIDE SEQUENCE [LARGE SCALE GENOMIC DNA]</scope>
    <source>
        <strain evidence="6 7">5503</strain>
    </source>
</reference>
<accession>A0A099GM06</accession>
<evidence type="ECO:0000259" key="5">
    <source>
        <dbReference type="PROSITE" id="PS50977"/>
    </source>
</evidence>
<evidence type="ECO:0000256" key="3">
    <source>
        <dbReference type="ARBA" id="ARBA00023163"/>
    </source>
</evidence>
<dbReference type="Pfam" id="PF17937">
    <property type="entry name" value="TetR_C_28"/>
    <property type="match status" value="1"/>
</dbReference>
<dbReference type="Gene3D" id="1.10.357.10">
    <property type="entry name" value="Tetracycline Repressor, domain 2"/>
    <property type="match status" value="1"/>
</dbReference>
<evidence type="ECO:0000256" key="1">
    <source>
        <dbReference type="ARBA" id="ARBA00023015"/>
    </source>
</evidence>
<dbReference type="SUPFAM" id="SSF46689">
    <property type="entry name" value="Homeodomain-like"/>
    <property type="match status" value="1"/>
</dbReference>
<dbReference type="PROSITE" id="PS50977">
    <property type="entry name" value="HTH_TETR_2"/>
    <property type="match status" value="1"/>
</dbReference>
<evidence type="ECO:0000313" key="7">
    <source>
        <dbReference type="Proteomes" id="UP000029858"/>
    </source>
</evidence>
<dbReference type="PANTHER" id="PTHR30055">
    <property type="entry name" value="HTH-TYPE TRANSCRIPTIONAL REGULATOR RUTR"/>
    <property type="match status" value="1"/>
</dbReference>
<name>A0A099GM06_9RHOB</name>
<dbReference type="AlphaFoldDB" id="A0A099GM06"/>
<dbReference type="SUPFAM" id="SSF48498">
    <property type="entry name" value="Tetracyclin repressor-like, C-terminal domain"/>
    <property type="match status" value="1"/>
</dbReference>
<dbReference type="InterPro" id="IPR009057">
    <property type="entry name" value="Homeodomain-like_sf"/>
</dbReference>
<dbReference type="EMBL" id="JRKQ01000004">
    <property type="protein sequence ID" value="KGJ23517.1"/>
    <property type="molecule type" value="Genomic_DNA"/>
</dbReference>
<dbReference type="InterPro" id="IPR001647">
    <property type="entry name" value="HTH_TetR"/>
</dbReference>
<evidence type="ECO:0000313" key="6">
    <source>
        <dbReference type="EMBL" id="KGJ23517.1"/>
    </source>
</evidence>
<gene>
    <name evidence="6" type="ORF">IX56_01780</name>
</gene>
<dbReference type="Pfam" id="PF00440">
    <property type="entry name" value="TetR_N"/>
    <property type="match status" value="1"/>
</dbReference>
<dbReference type="PRINTS" id="PR00455">
    <property type="entry name" value="HTHTETR"/>
</dbReference>
<dbReference type="Proteomes" id="UP000029858">
    <property type="component" value="Unassembled WGS sequence"/>
</dbReference>
<dbReference type="InterPro" id="IPR041479">
    <property type="entry name" value="TetR_CgmR_C"/>
</dbReference>
<keyword evidence="2 4" id="KW-0238">DNA-binding</keyword>
<dbReference type="InterPro" id="IPR036271">
    <property type="entry name" value="Tet_transcr_reg_TetR-rel_C_sf"/>
</dbReference>
<sequence length="173" mass="19266">MRESNRDKILDGVVRLIERDGVTAVTFDAVAAETGITRGGIIYHFSSRDELILATHQHLARQWEAQLLSLTPDPDLPADRYKAYVQSCSRDATRAELLMMLESAGDERLAQVWSEVMDHWAPPAPQVDDPVGRANFLARIAADGLWAHRAMGGRPLSPEVKAMVTDSLLRMME</sequence>